<keyword evidence="11" id="KW-1185">Reference proteome</keyword>
<evidence type="ECO:0000256" key="6">
    <source>
        <dbReference type="ARBA" id="ARBA00022833"/>
    </source>
</evidence>
<evidence type="ECO:0000313" key="10">
    <source>
        <dbReference type="EMBL" id="SFL05711.1"/>
    </source>
</evidence>
<dbReference type="PANTHER" id="PTHR30134:SF2">
    <property type="entry name" value="HYDROGENASE MATURATION FACTOR HYPB"/>
    <property type="match status" value="1"/>
</dbReference>
<dbReference type="InterPro" id="IPR004392">
    <property type="entry name" value="Hyd_mat_HypB"/>
</dbReference>
<dbReference type="STRING" id="504800.SAMN04488085_10655"/>
<comment type="similarity">
    <text evidence="1">Belongs to the SIMIBI class G3E GTPase family. HypB/HupM subfamily.</text>
</comment>
<keyword evidence="5" id="KW-0378">Hydrolase</keyword>
<evidence type="ECO:0000313" key="11">
    <source>
        <dbReference type="Proteomes" id="UP000199152"/>
    </source>
</evidence>
<evidence type="ECO:0000259" key="9">
    <source>
        <dbReference type="Pfam" id="PF02492"/>
    </source>
</evidence>
<evidence type="ECO:0000256" key="2">
    <source>
        <dbReference type="ARBA" id="ARBA00022596"/>
    </source>
</evidence>
<keyword evidence="3" id="KW-0479">Metal-binding</keyword>
<dbReference type="InterPro" id="IPR003495">
    <property type="entry name" value="CobW/HypB/UreG_nucleotide-bd"/>
</dbReference>
<name>A0A1I4ENH8_9ACTN</name>
<sequence>MCRTCGCGDDGARLTRLDAGPSAAHDPAHHGHPHHAPEVDGGSRTVRLEEAVLSRNEELAAGNRAEFAARGLVVVNLMSSPGSGKTTLLERTIRTLGRPVGVVEGDQETVVDAERVRAAGAPVVQVNTGSGCHLDAGMLHRAMAALDPADGTLVVVENVGNLVCPALFDLGETCRAVVMSVPEGEDKPAKYPHMFRTADVVLVNKVDLLPYVSFDLARCLDLLRRLRPEITVLPVSATRGDGMADWLGWLRTRAAAAVGPALPVIDSPARPGV</sequence>
<dbReference type="CDD" id="cd05390">
    <property type="entry name" value="HypB"/>
    <property type="match status" value="1"/>
</dbReference>
<dbReference type="InterPro" id="IPR027417">
    <property type="entry name" value="P-loop_NTPase"/>
</dbReference>
<dbReference type="Proteomes" id="UP000199152">
    <property type="component" value="Unassembled WGS sequence"/>
</dbReference>
<dbReference type="GO" id="GO:0003924">
    <property type="term" value="F:GTPase activity"/>
    <property type="evidence" value="ECO:0007669"/>
    <property type="project" value="InterPro"/>
</dbReference>
<dbReference type="AlphaFoldDB" id="A0A1I4ENH8"/>
<keyword evidence="4" id="KW-0547">Nucleotide-binding</keyword>
<dbReference type="EMBL" id="FOSW01000006">
    <property type="protein sequence ID" value="SFL05711.1"/>
    <property type="molecule type" value="Genomic_DNA"/>
</dbReference>
<keyword evidence="6" id="KW-0862">Zinc</keyword>
<dbReference type="Gene3D" id="3.40.50.300">
    <property type="entry name" value="P-loop containing nucleotide triphosphate hydrolases"/>
    <property type="match status" value="1"/>
</dbReference>
<evidence type="ECO:0000256" key="3">
    <source>
        <dbReference type="ARBA" id="ARBA00022723"/>
    </source>
</evidence>
<dbReference type="PANTHER" id="PTHR30134">
    <property type="entry name" value="HYDROGENASE PROTEIN ASSEMBLY PROTEIN, NICKEL CHAPERONE"/>
    <property type="match status" value="1"/>
</dbReference>
<keyword evidence="7" id="KW-0342">GTP-binding</keyword>
<dbReference type="OrthoDB" id="9802035at2"/>
<dbReference type="RefSeq" id="WP_091324320.1">
    <property type="nucleotide sequence ID" value="NZ_FOSW01000006.1"/>
</dbReference>
<dbReference type="GO" id="GO:0008270">
    <property type="term" value="F:zinc ion binding"/>
    <property type="evidence" value="ECO:0007669"/>
    <property type="project" value="TreeGrafter"/>
</dbReference>
<dbReference type="NCBIfam" id="TIGR00073">
    <property type="entry name" value="hypB"/>
    <property type="match status" value="1"/>
</dbReference>
<evidence type="ECO:0000256" key="8">
    <source>
        <dbReference type="SAM" id="MobiDB-lite"/>
    </source>
</evidence>
<dbReference type="SUPFAM" id="SSF52540">
    <property type="entry name" value="P-loop containing nucleoside triphosphate hydrolases"/>
    <property type="match status" value="1"/>
</dbReference>
<evidence type="ECO:0000256" key="1">
    <source>
        <dbReference type="ARBA" id="ARBA00006211"/>
    </source>
</evidence>
<accession>A0A1I4ENH8</accession>
<keyword evidence="2" id="KW-0533">Nickel</keyword>
<evidence type="ECO:0000256" key="5">
    <source>
        <dbReference type="ARBA" id="ARBA00022801"/>
    </source>
</evidence>
<proteinExistence type="inferred from homology"/>
<organism evidence="10 11">
    <name type="scientific">Geodermatophilus ruber</name>
    <dbReference type="NCBI Taxonomy" id="504800"/>
    <lineage>
        <taxon>Bacteria</taxon>
        <taxon>Bacillati</taxon>
        <taxon>Actinomycetota</taxon>
        <taxon>Actinomycetes</taxon>
        <taxon>Geodermatophilales</taxon>
        <taxon>Geodermatophilaceae</taxon>
        <taxon>Geodermatophilus</taxon>
    </lineage>
</organism>
<evidence type="ECO:0000256" key="4">
    <source>
        <dbReference type="ARBA" id="ARBA00022741"/>
    </source>
</evidence>
<dbReference type="GO" id="GO:0016151">
    <property type="term" value="F:nickel cation binding"/>
    <property type="evidence" value="ECO:0007669"/>
    <property type="project" value="InterPro"/>
</dbReference>
<evidence type="ECO:0000256" key="7">
    <source>
        <dbReference type="ARBA" id="ARBA00023134"/>
    </source>
</evidence>
<dbReference type="Pfam" id="PF02492">
    <property type="entry name" value="cobW"/>
    <property type="match status" value="1"/>
</dbReference>
<reference evidence="10 11" key="1">
    <citation type="submission" date="2016-10" db="EMBL/GenBank/DDBJ databases">
        <authorList>
            <person name="de Groot N.N."/>
        </authorList>
    </citation>
    <scope>NUCLEOTIDE SEQUENCE [LARGE SCALE GENOMIC DNA]</scope>
    <source>
        <strain evidence="10 11">DSM 45317</strain>
    </source>
</reference>
<dbReference type="GO" id="GO:0005525">
    <property type="term" value="F:GTP binding"/>
    <property type="evidence" value="ECO:0007669"/>
    <property type="project" value="UniProtKB-KW"/>
</dbReference>
<dbReference type="FunCoup" id="A0A1I4ENH8">
    <property type="interactions" value="145"/>
</dbReference>
<dbReference type="GO" id="GO:0051604">
    <property type="term" value="P:protein maturation"/>
    <property type="evidence" value="ECO:0007669"/>
    <property type="project" value="InterPro"/>
</dbReference>
<feature type="region of interest" description="Disordered" evidence="8">
    <location>
        <begin position="18"/>
        <end position="43"/>
    </location>
</feature>
<dbReference type="InParanoid" id="A0A1I4ENH8"/>
<gene>
    <name evidence="10" type="ORF">SAMN04488085_10655</name>
</gene>
<protein>
    <submittedName>
        <fullName evidence="10">Hydrogenase nickel incorporation protein HypB</fullName>
    </submittedName>
</protein>
<feature type="domain" description="CobW/HypB/UreG nucleotide-binding" evidence="9">
    <location>
        <begin position="74"/>
        <end position="233"/>
    </location>
</feature>